<evidence type="ECO:0000256" key="1">
    <source>
        <dbReference type="SAM" id="MobiDB-lite"/>
    </source>
</evidence>
<reference evidence="2" key="1">
    <citation type="journal article" date="2005" name="Nature">
        <title>The genome of the protist parasite Entamoeba histolytica.</title>
        <authorList>
            <person name="Loftus B."/>
            <person name="Anderson I."/>
            <person name="Davies R."/>
            <person name="Alsmark U.C."/>
            <person name="Samuelson J."/>
            <person name="Amedeo P."/>
            <person name="Roncaglia P."/>
            <person name="Berriman M."/>
            <person name="Hirt R.P."/>
            <person name="Mann B.J."/>
            <person name="Nozaki T."/>
            <person name="Suh B."/>
            <person name="Pop M."/>
            <person name="Duchene M."/>
            <person name="Ackers J."/>
            <person name="Tannich E."/>
            <person name="Leippe M."/>
            <person name="Hofer M."/>
            <person name="Bruchhaus I."/>
            <person name="Willhoeft U."/>
            <person name="Bhattacharya A."/>
            <person name="Chillingworth T."/>
            <person name="Churcher C."/>
            <person name="Hance Z."/>
            <person name="Harris B."/>
            <person name="Harris D."/>
            <person name="Jagels K."/>
            <person name="Moule S."/>
            <person name="Mungall K."/>
            <person name="Ormond D."/>
            <person name="Squares R."/>
            <person name="Whitehead S."/>
            <person name="Quail M.A."/>
            <person name="Rabbinowitsch E."/>
            <person name="Norbertczak H."/>
            <person name="Price C."/>
            <person name="Wang Z."/>
            <person name="Guillen N."/>
            <person name="Gilchrist C."/>
            <person name="Stroup S.E."/>
            <person name="Bhattacharya S."/>
            <person name="Lohia A."/>
            <person name="Foster P.G."/>
            <person name="Sicheritz-Ponten T."/>
            <person name="Weber C."/>
            <person name="Singh U."/>
            <person name="Mukherjee C."/>
            <person name="El-Sayed N.M."/>
            <person name="Petri W.A.Jr."/>
            <person name="Clark C.G."/>
            <person name="Embley T.M."/>
            <person name="Barrell B."/>
            <person name="Fraser C.M."/>
            <person name="Hall N."/>
        </authorList>
    </citation>
    <scope>NUCLEOTIDE SEQUENCE [LARGE SCALE GENOMIC DNA]</scope>
    <source>
        <strain evidence="2">HM-1:IMSS</strain>
    </source>
</reference>
<accession>B1N3L2</accession>
<dbReference type="KEGG" id="ehi:EHI_146170"/>
<name>B1N3L2_ENTH1</name>
<dbReference type="VEuPathDB" id="AmoebaDB:EHI5A_171050"/>
<keyword evidence="3" id="KW-1185">Reference proteome</keyword>
<evidence type="ECO:0000313" key="2">
    <source>
        <dbReference type="EMBL" id="EDS89448.1"/>
    </source>
</evidence>
<feature type="region of interest" description="Disordered" evidence="1">
    <location>
        <begin position="83"/>
        <end position="156"/>
    </location>
</feature>
<protein>
    <submittedName>
        <fullName evidence="2">Nucleolar transcription factor 1-B, putative</fullName>
    </submittedName>
</protein>
<dbReference type="InParanoid" id="B1N3L2"/>
<dbReference type="Proteomes" id="UP000001926">
    <property type="component" value="Partially assembled WGS sequence"/>
</dbReference>
<dbReference type="GeneID" id="6219752"/>
<dbReference type="EMBL" id="DS571244">
    <property type="protein sequence ID" value="EDS89448.1"/>
    <property type="molecule type" value="Genomic_DNA"/>
</dbReference>
<dbReference type="VEuPathDB" id="AmoebaDB:EHI_146170"/>
<gene>
    <name evidence="2" type="ORF">EHI_146170</name>
</gene>
<organism evidence="2 3">
    <name type="scientific">Entamoeba histolytica (strain ATCC 30459 / HM-1:IMSS / ABRM)</name>
    <dbReference type="NCBI Taxonomy" id="294381"/>
    <lineage>
        <taxon>Eukaryota</taxon>
        <taxon>Amoebozoa</taxon>
        <taxon>Evosea</taxon>
        <taxon>Archamoebae</taxon>
        <taxon>Mastigamoebida</taxon>
        <taxon>Entamoebidae</taxon>
        <taxon>Entamoeba</taxon>
    </lineage>
</organism>
<dbReference type="OrthoDB" id="668540at2759"/>
<dbReference type="RefSeq" id="XP_001913778.1">
    <property type="nucleotide sequence ID" value="XM_001913743.1"/>
</dbReference>
<dbReference type="AlphaFoldDB" id="B1N3L2"/>
<proteinExistence type="predicted"/>
<sequence>MDRVGSSGEVISLEDLEKQAYRAHPEYHQYYFQQKPADPRLPKPLFAWNLPKGYESVLKKAFKTTPFNLDKILEGLSGPNLRNELRIENEESYEEEDDDDNSEEDNSEEDNTNESSEEGNSEEDSEEESESSEESSEEEESESYEEDNQMNRYSRYQQQYQPNYQYNGNSYPINFGYIYPINDNVTLDYVSMSKEHNDQ</sequence>
<dbReference type="HOGENOM" id="CLU_1374494_0_0_1"/>
<reference evidence="2" key="2">
    <citation type="submission" date="2007-03" db="EMBL/GenBank/DDBJ databases">
        <authorList>
            <person name="Lorenzi H."/>
            <person name="Amedeo P."/>
            <person name="Inman J."/>
            <person name="Schobel S."/>
            <person name="Caler E."/>
        </authorList>
    </citation>
    <scope>GENOME REANNOTATION</scope>
    <source>
        <strain evidence="2">HM-1:IMSS</strain>
    </source>
</reference>
<feature type="compositionally biased region" description="Acidic residues" evidence="1">
    <location>
        <begin position="90"/>
        <end position="148"/>
    </location>
</feature>
<dbReference type="VEuPathDB" id="AmoebaDB:EHI7A_195870"/>
<dbReference type="VEuPathDB" id="AmoebaDB:EHI5A_259830"/>
<evidence type="ECO:0000313" key="3">
    <source>
        <dbReference type="Proteomes" id="UP000001926"/>
    </source>
</evidence>